<dbReference type="InterPro" id="IPR027640">
    <property type="entry name" value="Kinesin-like_fam"/>
</dbReference>
<reference evidence="8" key="1">
    <citation type="submission" date="2013-02" db="EMBL/GenBank/DDBJ databases">
        <authorList>
            <person name="Hughes D."/>
        </authorList>
    </citation>
    <scope>NUCLEOTIDE SEQUENCE</scope>
    <source>
        <strain>Durham</strain>
        <strain evidence="8">NC isolate 2 -- Noor lab</strain>
    </source>
</reference>
<evidence type="ECO:0000256" key="1">
    <source>
        <dbReference type="ARBA" id="ARBA00004245"/>
    </source>
</evidence>
<dbReference type="GO" id="GO:0016887">
    <property type="term" value="F:ATP hydrolysis activity"/>
    <property type="evidence" value="ECO:0007669"/>
    <property type="project" value="TreeGrafter"/>
</dbReference>
<dbReference type="GO" id="GO:0008017">
    <property type="term" value="F:microtubule binding"/>
    <property type="evidence" value="ECO:0007669"/>
    <property type="project" value="InterPro"/>
</dbReference>
<keyword evidence="4" id="KW-0206">Cytoskeleton</keyword>
<comment type="subcellular location">
    <subcellularLocation>
        <location evidence="1">Cytoplasm</location>
        <location evidence="1">Cytoskeleton</location>
    </subcellularLocation>
</comment>
<accession>T1GXE6</accession>
<organism evidence="7 8">
    <name type="scientific">Megaselia scalaris</name>
    <name type="common">Humpbacked fly</name>
    <name type="synonym">Phora scalaris</name>
    <dbReference type="NCBI Taxonomy" id="36166"/>
    <lineage>
        <taxon>Eukaryota</taxon>
        <taxon>Metazoa</taxon>
        <taxon>Ecdysozoa</taxon>
        <taxon>Arthropoda</taxon>
        <taxon>Hexapoda</taxon>
        <taxon>Insecta</taxon>
        <taxon>Pterygota</taxon>
        <taxon>Neoptera</taxon>
        <taxon>Endopterygota</taxon>
        <taxon>Diptera</taxon>
        <taxon>Brachycera</taxon>
        <taxon>Muscomorpha</taxon>
        <taxon>Platypezoidea</taxon>
        <taxon>Phoridae</taxon>
        <taxon>Megaseliini</taxon>
        <taxon>Megaselia</taxon>
    </lineage>
</organism>
<evidence type="ECO:0000313" key="7">
    <source>
        <dbReference type="EnsemblMetazoa" id="MESCA008494-PA"/>
    </source>
</evidence>
<evidence type="ECO:0000256" key="2">
    <source>
        <dbReference type="ARBA" id="ARBA00022741"/>
    </source>
</evidence>
<keyword evidence="8" id="KW-1185">Reference proteome</keyword>
<dbReference type="GO" id="GO:0005524">
    <property type="term" value="F:ATP binding"/>
    <property type="evidence" value="ECO:0007669"/>
    <property type="project" value="UniProtKB-KW"/>
</dbReference>
<dbReference type="PROSITE" id="PS50067">
    <property type="entry name" value="KINESIN_MOTOR_2"/>
    <property type="match status" value="1"/>
</dbReference>
<keyword evidence="3" id="KW-0067">ATP-binding</keyword>
<sequence>MNDKSSRSHSIFNVVLNLSEIEENPLDGKTIKQTRRSKISLVDLAGSERISAHNGAGAQSGERIKEGVSINKSLLTLGKVIAALAESKKGNTFVPYRESVLTRLLKKSFI</sequence>
<dbReference type="AlphaFoldDB" id="T1GXE6"/>
<comment type="caution">
    <text evidence="5">Lacks conserved residue(s) required for the propagation of feature annotation.</text>
</comment>
<dbReference type="InterPro" id="IPR019821">
    <property type="entry name" value="Kinesin_motor_CS"/>
</dbReference>
<comment type="similarity">
    <text evidence="5">Belongs to the TRAFAC class myosin-kinesin ATPase superfamily. Kinesin family.</text>
</comment>
<reference evidence="7" key="2">
    <citation type="submission" date="2015-06" db="UniProtKB">
        <authorList>
            <consortium name="EnsemblMetazoa"/>
        </authorList>
    </citation>
    <scope>IDENTIFICATION</scope>
</reference>
<dbReference type="PRINTS" id="PR00380">
    <property type="entry name" value="KINESINHEAVY"/>
</dbReference>
<dbReference type="PROSITE" id="PS00411">
    <property type="entry name" value="KINESIN_MOTOR_1"/>
    <property type="match status" value="1"/>
</dbReference>
<dbReference type="InterPro" id="IPR001752">
    <property type="entry name" value="Kinesin_motor_dom"/>
</dbReference>
<keyword evidence="4" id="KW-0963">Cytoplasm</keyword>
<evidence type="ECO:0000256" key="4">
    <source>
        <dbReference type="ARBA" id="ARBA00023212"/>
    </source>
</evidence>
<dbReference type="EnsemblMetazoa" id="MESCA008494-RA">
    <property type="protein sequence ID" value="MESCA008494-PA"/>
    <property type="gene ID" value="MESCA008494"/>
</dbReference>
<proteinExistence type="inferred from homology"/>
<feature type="domain" description="Kinesin motor" evidence="6">
    <location>
        <begin position="1"/>
        <end position="110"/>
    </location>
</feature>
<dbReference type="SUPFAM" id="SSF52540">
    <property type="entry name" value="P-loop containing nucleoside triphosphate hydrolases"/>
    <property type="match status" value="1"/>
</dbReference>
<dbReference type="PANTHER" id="PTHR24115">
    <property type="entry name" value="KINESIN-RELATED"/>
    <property type="match status" value="1"/>
</dbReference>
<dbReference type="Pfam" id="PF00225">
    <property type="entry name" value="Kinesin"/>
    <property type="match status" value="1"/>
</dbReference>
<dbReference type="Gene3D" id="3.40.850.10">
    <property type="entry name" value="Kinesin motor domain"/>
    <property type="match status" value="1"/>
</dbReference>
<dbReference type="GO" id="GO:0003777">
    <property type="term" value="F:microtubule motor activity"/>
    <property type="evidence" value="ECO:0007669"/>
    <property type="project" value="InterPro"/>
</dbReference>
<evidence type="ECO:0000256" key="5">
    <source>
        <dbReference type="PROSITE-ProRule" id="PRU00283"/>
    </source>
</evidence>
<dbReference type="STRING" id="36166.T1GXE6"/>
<evidence type="ECO:0000259" key="6">
    <source>
        <dbReference type="PROSITE" id="PS50067"/>
    </source>
</evidence>
<dbReference type="EMBL" id="CAQQ02176829">
    <property type="status" value="NOT_ANNOTATED_CDS"/>
    <property type="molecule type" value="Genomic_DNA"/>
</dbReference>
<dbReference type="InterPro" id="IPR027417">
    <property type="entry name" value="P-loop_NTPase"/>
</dbReference>
<dbReference type="GO" id="GO:0005874">
    <property type="term" value="C:microtubule"/>
    <property type="evidence" value="ECO:0007669"/>
    <property type="project" value="TreeGrafter"/>
</dbReference>
<name>T1GXE6_MEGSC</name>
<keyword evidence="2" id="KW-0547">Nucleotide-binding</keyword>
<evidence type="ECO:0000256" key="3">
    <source>
        <dbReference type="ARBA" id="ARBA00022840"/>
    </source>
</evidence>
<dbReference type="GO" id="GO:0007018">
    <property type="term" value="P:microtubule-based movement"/>
    <property type="evidence" value="ECO:0007669"/>
    <property type="project" value="InterPro"/>
</dbReference>
<dbReference type="InterPro" id="IPR036961">
    <property type="entry name" value="Kinesin_motor_dom_sf"/>
</dbReference>
<dbReference type="OMA" id="ERACHTK"/>
<dbReference type="GO" id="GO:0005871">
    <property type="term" value="C:kinesin complex"/>
    <property type="evidence" value="ECO:0007669"/>
    <property type="project" value="TreeGrafter"/>
</dbReference>
<dbReference type="PANTHER" id="PTHR24115:SF546">
    <property type="entry name" value="KINESIN-LIKE PROTEIN KIF14"/>
    <property type="match status" value="1"/>
</dbReference>
<evidence type="ECO:0000313" key="8">
    <source>
        <dbReference type="Proteomes" id="UP000015102"/>
    </source>
</evidence>
<dbReference type="Proteomes" id="UP000015102">
    <property type="component" value="Unassembled WGS sequence"/>
</dbReference>
<dbReference type="HOGENOM" id="CLU_001485_31_0_1"/>
<protein>
    <recommendedName>
        <fullName evidence="6">Kinesin motor domain-containing protein</fullName>
    </recommendedName>
</protein>
<dbReference type="SMART" id="SM00129">
    <property type="entry name" value="KISc"/>
    <property type="match status" value="1"/>
</dbReference>